<dbReference type="Pfam" id="PF00583">
    <property type="entry name" value="Acetyltransf_1"/>
    <property type="match status" value="1"/>
</dbReference>
<dbReference type="InterPro" id="IPR000182">
    <property type="entry name" value="GNAT_dom"/>
</dbReference>
<organism evidence="2 3">
    <name type="scientific">Halobacterium bonnevillei</name>
    <dbReference type="NCBI Taxonomy" id="2692200"/>
    <lineage>
        <taxon>Archaea</taxon>
        <taxon>Methanobacteriati</taxon>
        <taxon>Methanobacteriota</taxon>
        <taxon>Stenosarchaea group</taxon>
        <taxon>Halobacteria</taxon>
        <taxon>Halobacteriales</taxon>
        <taxon>Halobacteriaceae</taxon>
        <taxon>Halobacterium</taxon>
    </lineage>
</organism>
<dbReference type="Gene3D" id="3.40.630.30">
    <property type="match status" value="1"/>
</dbReference>
<protein>
    <submittedName>
        <fullName evidence="2">GNAT family N-acetyltransferase</fullName>
    </submittedName>
</protein>
<reference evidence="2 3" key="1">
    <citation type="submission" date="2019-12" db="EMBL/GenBank/DDBJ databases">
        <title>Isolation and characterization of three novel carbon monoxide-oxidizing members of Halobacteria from salione crusts and soils.</title>
        <authorList>
            <person name="Myers M.R."/>
            <person name="King G.M."/>
        </authorList>
    </citation>
    <scope>NUCLEOTIDE SEQUENCE [LARGE SCALE GENOMIC DNA]</scope>
    <source>
        <strain evidence="2 3">PCN9</strain>
    </source>
</reference>
<sequence length="211" mass="23249">MAESPPRSDRPLYVLWPDGLRPPDVRVPDEYALRTSRREDHDREAVAALLDSHRDTAGGERVDALRDYVLPNGWFVAVERATNAVVGTAAAIHDPRDEVGTRRANQPPPGETHYFPFGGAVASLFVAPEHRREGLGCALCAAATRRLLDTSYDSVRVSVAHENRAALALFLHAGFAPGLLTSDDVGRWRDVFDVLGLPFDAERCVRVDRET</sequence>
<evidence type="ECO:0000313" key="2">
    <source>
        <dbReference type="EMBL" id="MXR20242.1"/>
    </source>
</evidence>
<dbReference type="CDD" id="cd04301">
    <property type="entry name" value="NAT_SF"/>
    <property type="match status" value="1"/>
</dbReference>
<feature type="domain" description="N-acetyltransferase" evidence="1">
    <location>
        <begin position="31"/>
        <end position="200"/>
    </location>
</feature>
<dbReference type="PROSITE" id="PS51186">
    <property type="entry name" value="GNAT"/>
    <property type="match status" value="1"/>
</dbReference>
<evidence type="ECO:0000313" key="3">
    <source>
        <dbReference type="Proteomes" id="UP000471521"/>
    </source>
</evidence>
<evidence type="ECO:0000259" key="1">
    <source>
        <dbReference type="PROSITE" id="PS51186"/>
    </source>
</evidence>
<dbReference type="EMBL" id="WUUU01000034">
    <property type="protein sequence ID" value="MXR20242.1"/>
    <property type="molecule type" value="Genomic_DNA"/>
</dbReference>
<dbReference type="AlphaFoldDB" id="A0A6B0SMP6"/>
<dbReference type="InterPro" id="IPR016181">
    <property type="entry name" value="Acyl_CoA_acyltransferase"/>
</dbReference>
<name>A0A6B0SMP6_9EURY</name>
<keyword evidence="2" id="KW-0808">Transferase</keyword>
<dbReference type="RefSeq" id="WP_159525797.1">
    <property type="nucleotide sequence ID" value="NZ_WUUU01000034.1"/>
</dbReference>
<accession>A0A6B0SMP6</accession>
<proteinExistence type="predicted"/>
<gene>
    <name evidence="2" type="ORF">GRX66_06355</name>
</gene>
<dbReference type="GO" id="GO:0016747">
    <property type="term" value="F:acyltransferase activity, transferring groups other than amino-acyl groups"/>
    <property type="evidence" value="ECO:0007669"/>
    <property type="project" value="InterPro"/>
</dbReference>
<dbReference type="SUPFAM" id="SSF55729">
    <property type="entry name" value="Acyl-CoA N-acyltransferases (Nat)"/>
    <property type="match status" value="1"/>
</dbReference>
<comment type="caution">
    <text evidence="2">The sequence shown here is derived from an EMBL/GenBank/DDBJ whole genome shotgun (WGS) entry which is preliminary data.</text>
</comment>
<dbReference type="OrthoDB" id="252276at2157"/>
<dbReference type="Proteomes" id="UP000471521">
    <property type="component" value="Unassembled WGS sequence"/>
</dbReference>
<keyword evidence="3" id="KW-1185">Reference proteome</keyword>